<organism evidence="2 3">
    <name type="scientific">Aspergillus ochraceoroseus IBT 24754</name>
    <dbReference type="NCBI Taxonomy" id="1392256"/>
    <lineage>
        <taxon>Eukaryota</taxon>
        <taxon>Fungi</taxon>
        <taxon>Dikarya</taxon>
        <taxon>Ascomycota</taxon>
        <taxon>Pezizomycotina</taxon>
        <taxon>Eurotiomycetes</taxon>
        <taxon>Eurotiomycetidae</taxon>
        <taxon>Eurotiales</taxon>
        <taxon>Aspergillaceae</taxon>
        <taxon>Aspergillus</taxon>
        <taxon>Aspergillus subgen. Nidulantes</taxon>
    </lineage>
</organism>
<dbReference type="EMBL" id="MSFN02000012">
    <property type="protein sequence ID" value="PTU17044.1"/>
    <property type="molecule type" value="Genomic_DNA"/>
</dbReference>
<comment type="caution">
    <text evidence="2">The sequence shown here is derived from an EMBL/GenBank/DDBJ whole genome shotgun (WGS) entry which is preliminary data.</text>
</comment>
<protein>
    <submittedName>
        <fullName evidence="2">Uncharacterized protein</fullName>
    </submittedName>
</protein>
<proteinExistence type="predicted"/>
<reference evidence="2 3" key="1">
    <citation type="journal article" date="2018" name="Proc. Natl. Acad. Sci. U.S.A.">
        <title>Linking secondary metabolites to gene clusters through genome sequencing of six diverse Aspergillus species.</title>
        <authorList>
            <person name="Kaerboelling I."/>
            <person name="Vesth T.C."/>
            <person name="Frisvad J.C."/>
            <person name="Nybo J.L."/>
            <person name="Theobald S."/>
            <person name="Kuo A."/>
            <person name="Bowyer P."/>
            <person name="Matsuda Y."/>
            <person name="Mondo S."/>
            <person name="Lyhne E.K."/>
            <person name="Kogle M.E."/>
            <person name="Clum A."/>
            <person name="Lipzen A."/>
            <person name="Salamov A."/>
            <person name="Ngan C.Y."/>
            <person name="Daum C."/>
            <person name="Chiniquy J."/>
            <person name="Barry K."/>
            <person name="LaButti K."/>
            <person name="Haridas S."/>
            <person name="Simmons B.A."/>
            <person name="Magnuson J.K."/>
            <person name="Mortensen U.H."/>
            <person name="Larsen T.O."/>
            <person name="Grigoriev I.V."/>
            <person name="Baker S.E."/>
            <person name="Andersen M.R."/>
        </authorList>
    </citation>
    <scope>NUCLEOTIDE SEQUENCE [LARGE SCALE GENOMIC DNA]</scope>
    <source>
        <strain evidence="2 3">IBT 24754</strain>
    </source>
</reference>
<evidence type="ECO:0000256" key="1">
    <source>
        <dbReference type="SAM" id="Phobius"/>
    </source>
</evidence>
<keyword evidence="1" id="KW-0472">Membrane</keyword>
<dbReference type="AlphaFoldDB" id="A0A2T5LL82"/>
<dbReference type="Proteomes" id="UP000244073">
    <property type="component" value="Unassembled WGS sequence"/>
</dbReference>
<keyword evidence="1" id="KW-0812">Transmembrane</keyword>
<sequence>MTACGWWTRMVVRDYQITNVFSWLLVDALVLSGFSSICFVSLSLLFLLLLFRIDVDRCYPQKESLNRRDYFLLGGKVPLHEMTVSN</sequence>
<name>A0A2T5LL82_9EURO</name>
<accession>A0A2T5LL82</accession>
<feature type="transmembrane region" description="Helical" evidence="1">
    <location>
        <begin position="20"/>
        <end position="51"/>
    </location>
</feature>
<evidence type="ECO:0000313" key="3">
    <source>
        <dbReference type="Proteomes" id="UP000244073"/>
    </source>
</evidence>
<dbReference type="RefSeq" id="XP_040748436.1">
    <property type="nucleotide sequence ID" value="XM_040892360.1"/>
</dbReference>
<evidence type="ECO:0000313" key="2">
    <source>
        <dbReference type="EMBL" id="PTU17044.1"/>
    </source>
</evidence>
<gene>
    <name evidence="2" type="ORF">P175DRAFT_0110514</name>
</gene>
<dbReference type="VEuPathDB" id="FungiDB:P175DRAFT_0110514"/>
<dbReference type="GeneID" id="63809242"/>
<keyword evidence="1" id="KW-1133">Transmembrane helix</keyword>